<protein>
    <submittedName>
        <fullName evidence="2">Putative 3-demethylubiquinone-9 3-methyltransferase</fullName>
    </submittedName>
</protein>
<dbReference type="EMBL" id="AP022588">
    <property type="protein sequence ID" value="BBY31380.1"/>
    <property type="molecule type" value="Genomic_DNA"/>
</dbReference>
<reference evidence="2 3" key="1">
    <citation type="journal article" date="2019" name="Emerg. Microbes Infect.">
        <title>Comprehensive subspecies identification of 175 nontuberculous mycobacteria species based on 7547 genomic profiles.</title>
        <authorList>
            <person name="Matsumoto Y."/>
            <person name="Kinjo T."/>
            <person name="Motooka D."/>
            <person name="Nabeya D."/>
            <person name="Jung N."/>
            <person name="Uechi K."/>
            <person name="Horii T."/>
            <person name="Iida T."/>
            <person name="Fujita J."/>
            <person name="Nakamura S."/>
        </authorList>
    </citation>
    <scope>NUCLEOTIDE SEQUENCE [LARGE SCALE GENOMIC DNA]</scope>
    <source>
        <strain evidence="2 3">JCM 17899</strain>
    </source>
</reference>
<dbReference type="PANTHER" id="PTHR33990">
    <property type="entry name" value="PROTEIN YJDN-RELATED"/>
    <property type="match status" value="1"/>
</dbReference>
<dbReference type="InterPro" id="IPR029068">
    <property type="entry name" value="Glyas_Bleomycin-R_OHBP_Dase"/>
</dbReference>
<dbReference type="KEGG" id="msei:MSEDJ_54760"/>
<keyword evidence="2" id="KW-0808">Transferase</keyword>
<dbReference type="InterPro" id="IPR028973">
    <property type="entry name" value="PhnB-like"/>
</dbReference>
<evidence type="ECO:0000313" key="2">
    <source>
        <dbReference type="EMBL" id="BBY31380.1"/>
    </source>
</evidence>
<dbReference type="PIRSF" id="PIRSF021700">
    <property type="entry name" value="3_dmu_93_MTrfase"/>
    <property type="match status" value="1"/>
</dbReference>
<accession>A0A7I7QZY8</accession>
<dbReference type="Proteomes" id="UP000467193">
    <property type="component" value="Chromosome"/>
</dbReference>
<dbReference type="GO" id="GO:0032259">
    <property type="term" value="P:methylation"/>
    <property type="evidence" value="ECO:0007669"/>
    <property type="project" value="UniProtKB-KW"/>
</dbReference>
<feature type="domain" description="PhnB-like" evidence="1">
    <location>
        <begin position="14"/>
        <end position="127"/>
    </location>
</feature>
<keyword evidence="2" id="KW-0489">Methyltransferase</keyword>
<dbReference type="CDD" id="cd06588">
    <property type="entry name" value="PhnB_like"/>
    <property type="match status" value="1"/>
</dbReference>
<evidence type="ECO:0000313" key="3">
    <source>
        <dbReference type="Proteomes" id="UP000467193"/>
    </source>
</evidence>
<keyword evidence="2" id="KW-0830">Ubiquinone</keyword>
<sequence>MSFARGVGHNGMPNITPSLWFDGVAVEAAEFYVSIFPNSSVETVERFTDAGPGKPGDVAYVTFRLDGTRFIGIDGGPQFPFTEAVSFEVLCADQEEVDYYWSALVEGGRESQCGWLSDRYGLAWQIVPTRLYDLIEDDDPARAAAASAAMLGMRKIVVADLEAAVANL</sequence>
<dbReference type="PANTHER" id="PTHR33990:SF2">
    <property type="entry name" value="PHNB-LIKE DOMAIN-CONTAINING PROTEIN"/>
    <property type="match status" value="1"/>
</dbReference>
<keyword evidence="3" id="KW-1185">Reference proteome</keyword>
<dbReference type="Gene3D" id="3.10.180.10">
    <property type="entry name" value="2,3-Dihydroxybiphenyl 1,2-Dioxygenase, domain 1"/>
    <property type="match status" value="1"/>
</dbReference>
<gene>
    <name evidence="2" type="ORF">MSEDJ_54760</name>
</gene>
<organism evidence="2 3">
    <name type="scientific">Mycolicibacterium sediminis</name>
    <dbReference type="NCBI Taxonomy" id="1286180"/>
    <lineage>
        <taxon>Bacteria</taxon>
        <taxon>Bacillati</taxon>
        <taxon>Actinomycetota</taxon>
        <taxon>Actinomycetes</taxon>
        <taxon>Mycobacteriales</taxon>
        <taxon>Mycobacteriaceae</taxon>
        <taxon>Mycolicibacterium</taxon>
    </lineage>
</organism>
<dbReference type="SUPFAM" id="SSF54593">
    <property type="entry name" value="Glyoxalase/Bleomycin resistance protein/Dihydroxybiphenyl dioxygenase"/>
    <property type="match status" value="1"/>
</dbReference>
<proteinExistence type="predicted"/>
<dbReference type="InterPro" id="IPR009725">
    <property type="entry name" value="3_dmu_93_MTrfase"/>
</dbReference>
<name>A0A7I7QZY8_9MYCO</name>
<evidence type="ECO:0000259" key="1">
    <source>
        <dbReference type="Pfam" id="PF06983"/>
    </source>
</evidence>
<dbReference type="Pfam" id="PF06983">
    <property type="entry name" value="3-dmu-9_3-mt"/>
    <property type="match status" value="1"/>
</dbReference>
<dbReference type="GO" id="GO:0008168">
    <property type="term" value="F:methyltransferase activity"/>
    <property type="evidence" value="ECO:0007669"/>
    <property type="project" value="UniProtKB-KW"/>
</dbReference>
<dbReference type="AlphaFoldDB" id="A0A7I7QZY8"/>